<evidence type="ECO:0000313" key="2">
    <source>
        <dbReference type="WBParaSite" id="nRc.2.0.1.t23822-RA"/>
    </source>
</evidence>
<reference evidence="2" key="1">
    <citation type="submission" date="2022-11" db="UniProtKB">
        <authorList>
            <consortium name="WormBaseParasite"/>
        </authorList>
    </citation>
    <scope>IDENTIFICATION</scope>
</reference>
<dbReference type="WBParaSite" id="nRc.2.0.1.t23822-RA">
    <property type="protein sequence ID" value="nRc.2.0.1.t23822-RA"/>
    <property type="gene ID" value="nRc.2.0.1.g23822"/>
</dbReference>
<accession>A0A915JCD5</accession>
<dbReference type="Proteomes" id="UP000887565">
    <property type="component" value="Unplaced"/>
</dbReference>
<sequence>MYLLLGENRTNDTGGLSSSNWLIRKNELFNILNKKGLPTSDFIHCPVEASHIRTKPSNVLMKQCKHSLKKHILLKNVFRPKI</sequence>
<evidence type="ECO:0000313" key="1">
    <source>
        <dbReference type="Proteomes" id="UP000887565"/>
    </source>
</evidence>
<name>A0A915JCD5_ROMCU</name>
<protein>
    <submittedName>
        <fullName evidence="2">Uncharacterized protein</fullName>
    </submittedName>
</protein>
<dbReference type="AlphaFoldDB" id="A0A915JCD5"/>
<organism evidence="1 2">
    <name type="scientific">Romanomermis culicivorax</name>
    <name type="common">Nematode worm</name>
    <dbReference type="NCBI Taxonomy" id="13658"/>
    <lineage>
        <taxon>Eukaryota</taxon>
        <taxon>Metazoa</taxon>
        <taxon>Ecdysozoa</taxon>
        <taxon>Nematoda</taxon>
        <taxon>Enoplea</taxon>
        <taxon>Dorylaimia</taxon>
        <taxon>Mermithida</taxon>
        <taxon>Mermithoidea</taxon>
        <taxon>Mermithidae</taxon>
        <taxon>Romanomermis</taxon>
    </lineage>
</organism>
<proteinExistence type="predicted"/>
<keyword evidence="1" id="KW-1185">Reference proteome</keyword>